<dbReference type="GO" id="GO:0008482">
    <property type="term" value="F:sulfite oxidase activity"/>
    <property type="evidence" value="ECO:0007669"/>
    <property type="project" value="TreeGrafter"/>
</dbReference>
<feature type="domain" description="Oxidoreductase molybdopterin-binding" evidence="5">
    <location>
        <begin position="12"/>
        <end position="177"/>
    </location>
</feature>
<proteinExistence type="predicted"/>
<dbReference type="Pfam" id="PF03404">
    <property type="entry name" value="Mo-co_dimer"/>
    <property type="match status" value="1"/>
</dbReference>
<accession>A0A7C3C9R9</accession>
<evidence type="ECO:0000313" key="7">
    <source>
        <dbReference type="EMBL" id="HFB53325.1"/>
    </source>
</evidence>
<dbReference type="InterPro" id="IPR000572">
    <property type="entry name" value="OxRdtase_Mopterin-bd_dom"/>
</dbReference>
<dbReference type="SUPFAM" id="SSF56524">
    <property type="entry name" value="Oxidoreductase molybdopterin-binding domain"/>
    <property type="match status" value="1"/>
</dbReference>
<evidence type="ECO:0000256" key="4">
    <source>
        <dbReference type="ARBA" id="ARBA00023002"/>
    </source>
</evidence>
<dbReference type="Gene3D" id="3.90.420.10">
    <property type="entry name" value="Oxidoreductase, molybdopterin-binding domain"/>
    <property type="match status" value="1"/>
</dbReference>
<reference evidence="7" key="1">
    <citation type="journal article" date="2020" name="mSystems">
        <title>Genome- and Community-Level Interaction Insights into Carbon Utilization and Element Cycling Functions of Hydrothermarchaeota in Hydrothermal Sediment.</title>
        <authorList>
            <person name="Zhou Z."/>
            <person name="Liu Y."/>
            <person name="Xu W."/>
            <person name="Pan J."/>
            <person name="Luo Z.H."/>
            <person name="Li M."/>
        </authorList>
    </citation>
    <scope>NUCLEOTIDE SEQUENCE [LARGE SCALE GENOMIC DNA]</scope>
    <source>
        <strain evidence="7">HyVt-507</strain>
    </source>
</reference>
<dbReference type="InterPro" id="IPR036374">
    <property type="entry name" value="OxRdtase_Mopterin-bd_sf"/>
</dbReference>
<keyword evidence="4" id="KW-0560">Oxidoreductase</keyword>
<dbReference type="GO" id="GO:0020037">
    <property type="term" value="F:heme binding"/>
    <property type="evidence" value="ECO:0007669"/>
    <property type="project" value="TreeGrafter"/>
</dbReference>
<evidence type="ECO:0000259" key="5">
    <source>
        <dbReference type="Pfam" id="PF00174"/>
    </source>
</evidence>
<dbReference type="SUPFAM" id="SSF81296">
    <property type="entry name" value="E set domains"/>
    <property type="match status" value="1"/>
</dbReference>
<dbReference type="GO" id="GO:0006790">
    <property type="term" value="P:sulfur compound metabolic process"/>
    <property type="evidence" value="ECO:0007669"/>
    <property type="project" value="TreeGrafter"/>
</dbReference>
<comment type="caution">
    <text evidence="7">The sequence shown here is derived from an EMBL/GenBank/DDBJ whole genome shotgun (WGS) entry which is preliminary data.</text>
</comment>
<organism evidence="7">
    <name type="scientific">Sulfurimonas autotrophica</name>
    <dbReference type="NCBI Taxonomy" id="202747"/>
    <lineage>
        <taxon>Bacteria</taxon>
        <taxon>Pseudomonadati</taxon>
        <taxon>Campylobacterota</taxon>
        <taxon>Epsilonproteobacteria</taxon>
        <taxon>Campylobacterales</taxon>
        <taxon>Sulfurimonadaceae</taxon>
        <taxon>Sulfurimonas</taxon>
    </lineage>
</organism>
<sequence length="326" mass="36928">DFFVRWHMPVIPTAKNLDTYYIHIHGEVNKRLYLTVDMLKNDFEAVEVTAAMQCGGNSRSAFRPTTSGIQWGSGAMACATFKGVRLKDVLQRAGLKEDAQWISLNGNDKAVMTKIESFKRELKIDAISDETIIAYEMNGKELPFLNGYPVRLVIPGLYADSWVKMLSDIYVTKEYKRYFFMDVAYRIPDNACECEEPHKLAKKTKPLEKMNVKSFIGYPSNGEKVKIKAPLRIKGIAFDEGSGIKDVQISLDGGKSWESATLERELSVYAFRVFTYNLKPMQKGKMTIMAKAINNKGEEQPFAHEIKWNHGGYKYNGIDSVTVTVV</sequence>
<dbReference type="PANTHER" id="PTHR19372">
    <property type="entry name" value="SULFITE REDUCTASE"/>
    <property type="match status" value="1"/>
</dbReference>
<comment type="cofactor">
    <cofactor evidence="1">
        <name>Mo-molybdopterin</name>
        <dbReference type="ChEBI" id="CHEBI:71302"/>
    </cofactor>
</comment>
<evidence type="ECO:0000256" key="1">
    <source>
        <dbReference type="ARBA" id="ARBA00001924"/>
    </source>
</evidence>
<dbReference type="Pfam" id="PF00174">
    <property type="entry name" value="Oxidored_molyb"/>
    <property type="match status" value="1"/>
</dbReference>
<dbReference type="EMBL" id="DRNH01000067">
    <property type="protein sequence ID" value="HFB53325.1"/>
    <property type="molecule type" value="Genomic_DNA"/>
</dbReference>
<dbReference type="InterPro" id="IPR008335">
    <property type="entry name" value="Mopterin_OxRdtase_euk"/>
</dbReference>
<dbReference type="InterPro" id="IPR014756">
    <property type="entry name" value="Ig_E-set"/>
</dbReference>
<dbReference type="PANTHER" id="PTHR19372:SF7">
    <property type="entry name" value="SULFITE OXIDASE, MITOCHONDRIAL"/>
    <property type="match status" value="1"/>
</dbReference>
<keyword evidence="2" id="KW-0500">Molybdenum</keyword>
<dbReference type="GO" id="GO:0030151">
    <property type="term" value="F:molybdenum ion binding"/>
    <property type="evidence" value="ECO:0007669"/>
    <property type="project" value="InterPro"/>
</dbReference>
<keyword evidence="3" id="KW-0479">Metal-binding</keyword>
<protein>
    <submittedName>
        <fullName evidence="7">Sulfite:cytochrome C oxidoreductase subunit A</fullName>
    </submittedName>
</protein>
<dbReference type="Proteomes" id="UP000886390">
    <property type="component" value="Unassembled WGS sequence"/>
</dbReference>
<feature type="non-terminal residue" evidence="7">
    <location>
        <position position="1"/>
    </location>
</feature>
<gene>
    <name evidence="7" type="ORF">ENJ67_01215</name>
</gene>
<evidence type="ECO:0000259" key="6">
    <source>
        <dbReference type="Pfam" id="PF03404"/>
    </source>
</evidence>
<dbReference type="InterPro" id="IPR005066">
    <property type="entry name" value="MoCF_OxRdtse_dimer"/>
</dbReference>
<dbReference type="AlphaFoldDB" id="A0A7C3C9R9"/>
<name>A0A7C3C9R9_9BACT</name>
<dbReference type="PRINTS" id="PR00407">
    <property type="entry name" value="EUMOPTERIN"/>
</dbReference>
<dbReference type="Gene3D" id="2.60.40.650">
    <property type="match status" value="1"/>
</dbReference>
<evidence type="ECO:0000256" key="3">
    <source>
        <dbReference type="ARBA" id="ARBA00022723"/>
    </source>
</evidence>
<evidence type="ECO:0000256" key="2">
    <source>
        <dbReference type="ARBA" id="ARBA00022505"/>
    </source>
</evidence>
<feature type="domain" description="Moybdenum cofactor oxidoreductase dimerisation" evidence="6">
    <location>
        <begin position="207"/>
        <end position="314"/>
    </location>
</feature>
<dbReference type="GO" id="GO:0043546">
    <property type="term" value="F:molybdopterin cofactor binding"/>
    <property type="evidence" value="ECO:0007669"/>
    <property type="project" value="TreeGrafter"/>
</dbReference>